<evidence type="ECO:0008006" key="2">
    <source>
        <dbReference type="Google" id="ProtNLM"/>
    </source>
</evidence>
<dbReference type="AlphaFoldDB" id="A0A0F9FN79"/>
<accession>A0A0F9FN79</accession>
<name>A0A0F9FN79_9ZZZZ</name>
<organism evidence="1">
    <name type="scientific">marine sediment metagenome</name>
    <dbReference type="NCBI Taxonomy" id="412755"/>
    <lineage>
        <taxon>unclassified sequences</taxon>
        <taxon>metagenomes</taxon>
        <taxon>ecological metagenomes</taxon>
    </lineage>
</organism>
<proteinExistence type="predicted"/>
<comment type="caution">
    <text evidence="1">The sequence shown here is derived from an EMBL/GenBank/DDBJ whole genome shotgun (WGS) entry which is preliminary data.</text>
</comment>
<reference evidence="1" key="1">
    <citation type="journal article" date="2015" name="Nature">
        <title>Complex archaea that bridge the gap between prokaryotes and eukaryotes.</title>
        <authorList>
            <person name="Spang A."/>
            <person name="Saw J.H."/>
            <person name="Jorgensen S.L."/>
            <person name="Zaremba-Niedzwiedzka K."/>
            <person name="Martijn J."/>
            <person name="Lind A.E."/>
            <person name="van Eijk R."/>
            <person name="Schleper C."/>
            <person name="Guy L."/>
            <person name="Ettema T.J."/>
        </authorList>
    </citation>
    <scope>NUCLEOTIDE SEQUENCE</scope>
</reference>
<evidence type="ECO:0000313" key="1">
    <source>
        <dbReference type="EMBL" id="KKL52507.1"/>
    </source>
</evidence>
<sequence>MKALFVTSATTDVDSLVRAWDCWQDVRSERVMFPHMGPPMNNEILTRARKISPDVIFYIGGAQGDGNPDVRTLCRLRKLAPSINLCCDAGDEPWHPLLRRYRAADCFDLQVSLDGIRAAPVDLVTITPVDPRPWKRSKVLRSVRCGFSGGASPAIVPRGRRTRDTFKIRFQPAITRERVIHYLEANELIVVKRRVKGRSYSDHAGFVMSCRMILNTSASGSGLVHQIKGRVLEAGWAGCALLEPEASPISKWMPEGSYFSYRDVTHAKELINDLTDEQIAESAGLLSRHVRENYHPRQIYGEILERAGVDSP</sequence>
<gene>
    <name evidence="1" type="ORF">LCGC14_2284770</name>
</gene>
<protein>
    <recommendedName>
        <fullName evidence="2">DUF3880 domain-containing protein</fullName>
    </recommendedName>
</protein>
<dbReference type="EMBL" id="LAZR01031866">
    <property type="protein sequence ID" value="KKL52507.1"/>
    <property type="molecule type" value="Genomic_DNA"/>
</dbReference>